<dbReference type="PATRIC" id="fig|1227496.3.peg.1237"/>
<comment type="caution">
    <text evidence="2">The sequence shown here is derived from an EMBL/GenBank/DDBJ whole genome shotgun (WGS) entry which is preliminary data.</text>
</comment>
<reference evidence="2 3" key="1">
    <citation type="journal article" date="2014" name="PLoS Genet.">
        <title>Phylogenetically driven sequencing of extremely halophilic archaea reveals strategies for static and dynamic osmo-response.</title>
        <authorList>
            <person name="Becker E.A."/>
            <person name="Seitzer P.M."/>
            <person name="Tritt A."/>
            <person name="Larsen D."/>
            <person name="Krusor M."/>
            <person name="Yao A.I."/>
            <person name="Wu D."/>
            <person name="Madern D."/>
            <person name="Eisen J.A."/>
            <person name="Darling A.E."/>
            <person name="Facciotti M.T."/>
        </authorList>
    </citation>
    <scope>NUCLEOTIDE SEQUENCE [LARGE SCALE GENOMIC DNA]</scope>
    <source>
        <strain evidence="2 3">JCM 10478</strain>
    </source>
</reference>
<dbReference type="STRING" id="1227496.C489_06128"/>
<feature type="compositionally biased region" description="Basic and acidic residues" evidence="1">
    <location>
        <begin position="51"/>
        <end position="64"/>
    </location>
</feature>
<dbReference type="RefSeq" id="WP_006430283.1">
    <property type="nucleotide sequence ID" value="NZ_AOID01000019.1"/>
</dbReference>
<accession>L9Y5J6</accession>
<feature type="region of interest" description="Disordered" evidence="1">
    <location>
        <begin position="51"/>
        <end position="76"/>
    </location>
</feature>
<organism evidence="2 3">
    <name type="scientific">Natrinema versiforme JCM 10478</name>
    <dbReference type="NCBI Taxonomy" id="1227496"/>
    <lineage>
        <taxon>Archaea</taxon>
        <taxon>Methanobacteriati</taxon>
        <taxon>Methanobacteriota</taxon>
        <taxon>Stenosarchaea group</taxon>
        <taxon>Halobacteria</taxon>
        <taxon>Halobacteriales</taxon>
        <taxon>Natrialbaceae</taxon>
        <taxon>Natrinema</taxon>
    </lineage>
</organism>
<dbReference type="EMBL" id="AOID01000019">
    <property type="protein sequence ID" value="ELY68921.1"/>
    <property type="molecule type" value="Genomic_DNA"/>
</dbReference>
<name>L9Y5J6_9EURY</name>
<gene>
    <name evidence="2" type="ORF">C489_06128</name>
</gene>
<proteinExistence type="predicted"/>
<dbReference type="Proteomes" id="UP000011632">
    <property type="component" value="Unassembled WGS sequence"/>
</dbReference>
<protein>
    <submittedName>
        <fullName evidence="2">Uncharacterized protein</fullName>
    </submittedName>
</protein>
<evidence type="ECO:0000313" key="2">
    <source>
        <dbReference type="EMBL" id="ELY68921.1"/>
    </source>
</evidence>
<evidence type="ECO:0000256" key="1">
    <source>
        <dbReference type="SAM" id="MobiDB-lite"/>
    </source>
</evidence>
<dbReference type="AlphaFoldDB" id="L9Y5J6"/>
<keyword evidence="3" id="KW-1185">Reference proteome</keyword>
<evidence type="ECO:0000313" key="3">
    <source>
        <dbReference type="Proteomes" id="UP000011632"/>
    </source>
</evidence>
<sequence length="124" mass="13697">MGDVGLSNPFRVYLNGQTAEVPDDIRVTEIQQGTDDFAAGDGRYIEVHWTDLERPAGGEGRPHPTGDGPAGGETEYDPVVCSNCGNGEWRDHEPGDSLRCPWCESHNTLMWRSEYEAQQDGETE</sequence>